<organism evidence="4 5">
    <name type="scientific">Penicillium brasilianum</name>
    <dbReference type="NCBI Taxonomy" id="104259"/>
    <lineage>
        <taxon>Eukaryota</taxon>
        <taxon>Fungi</taxon>
        <taxon>Dikarya</taxon>
        <taxon>Ascomycota</taxon>
        <taxon>Pezizomycotina</taxon>
        <taxon>Eurotiomycetes</taxon>
        <taxon>Eurotiomycetidae</taxon>
        <taxon>Eurotiales</taxon>
        <taxon>Aspergillaceae</taxon>
        <taxon>Penicillium</taxon>
    </lineage>
</organism>
<feature type="domain" description="DUF7136" evidence="3">
    <location>
        <begin position="23"/>
        <end position="242"/>
    </location>
</feature>
<feature type="chain" id="PRO_5002522902" description="DUF7136 domain-containing protein" evidence="2">
    <location>
        <begin position="23"/>
        <end position="270"/>
    </location>
</feature>
<keyword evidence="1" id="KW-0472">Membrane</keyword>
<dbReference type="Proteomes" id="UP000042958">
    <property type="component" value="Unassembled WGS sequence"/>
</dbReference>
<sequence>MHFPRASWLLAACLGNVVSATGAGILEVDLIFPRNDTYAPTHNFPVVFAFQNAQRARYLNPSIQYLMWNLQTQDTSFTLSHDLGWKNWTEDTYLAHEIMSFPSQEGRYKVSWSLTWDSCDEESFENPDRIPRMVHNKTTWATCFTIDNSAPQVDLVAATANKTCPNEYGMIINVSDKTLMVPSSVEWSGKTWNNDTCAVLSNSTSTPIPDPCRVHIDKAAAESINASVTARVCSGIDPPEYCKKNAATQLAVAGVSPFLAVVGALGFFLA</sequence>
<dbReference type="AlphaFoldDB" id="A0A0F7TQ17"/>
<dbReference type="Pfam" id="PF23584">
    <property type="entry name" value="DUF7136"/>
    <property type="match status" value="1"/>
</dbReference>
<dbReference type="InterPro" id="IPR055560">
    <property type="entry name" value="DUF7136"/>
</dbReference>
<keyword evidence="1" id="KW-1133">Transmembrane helix</keyword>
<name>A0A0F7TQ17_PENBI</name>
<evidence type="ECO:0000259" key="3">
    <source>
        <dbReference type="Pfam" id="PF23584"/>
    </source>
</evidence>
<protein>
    <recommendedName>
        <fullName evidence="3">DUF7136 domain-containing protein</fullName>
    </recommendedName>
</protein>
<feature type="transmembrane region" description="Helical" evidence="1">
    <location>
        <begin position="250"/>
        <end position="269"/>
    </location>
</feature>
<keyword evidence="5" id="KW-1185">Reference proteome</keyword>
<accession>A0A0F7TQ17</accession>
<evidence type="ECO:0000313" key="5">
    <source>
        <dbReference type="Proteomes" id="UP000042958"/>
    </source>
</evidence>
<gene>
    <name evidence="4" type="ORF">PMG11_05765</name>
</gene>
<feature type="signal peptide" evidence="2">
    <location>
        <begin position="1"/>
        <end position="22"/>
    </location>
</feature>
<evidence type="ECO:0000313" key="4">
    <source>
        <dbReference type="EMBL" id="CEJ57057.1"/>
    </source>
</evidence>
<evidence type="ECO:0000256" key="1">
    <source>
        <dbReference type="SAM" id="Phobius"/>
    </source>
</evidence>
<keyword evidence="2" id="KW-0732">Signal</keyword>
<dbReference type="OrthoDB" id="4490227at2759"/>
<proteinExistence type="predicted"/>
<evidence type="ECO:0000256" key="2">
    <source>
        <dbReference type="SAM" id="SignalP"/>
    </source>
</evidence>
<reference evidence="5" key="1">
    <citation type="journal article" date="2015" name="Genome Announc.">
        <title>Draft genome sequence of the fungus Penicillium brasilianum MG11.</title>
        <authorList>
            <person name="Horn F."/>
            <person name="Linde J."/>
            <person name="Mattern D.J."/>
            <person name="Walther G."/>
            <person name="Guthke R."/>
            <person name="Brakhage A.A."/>
            <person name="Valiante V."/>
        </authorList>
    </citation>
    <scope>NUCLEOTIDE SEQUENCE [LARGE SCALE GENOMIC DNA]</scope>
    <source>
        <strain evidence="5">MG11</strain>
    </source>
</reference>
<keyword evidence="1" id="KW-0812">Transmembrane</keyword>
<dbReference type="EMBL" id="CDHK01000005">
    <property type="protein sequence ID" value="CEJ57057.1"/>
    <property type="molecule type" value="Genomic_DNA"/>
</dbReference>